<dbReference type="EMBL" id="JBFNQD010000009">
    <property type="protein sequence ID" value="MEW9308599.1"/>
    <property type="molecule type" value="Genomic_DNA"/>
</dbReference>
<feature type="chain" id="PRO_5045729052" evidence="1">
    <location>
        <begin position="22"/>
        <end position="137"/>
    </location>
</feature>
<reference evidence="2 3" key="1">
    <citation type="submission" date="2024-07" db="EMBL/GenBank/DDBJ databases">
        <title>Description of Labrys sedimenti sp. nov., isolated from a diclofenac-degrading enrichment culture.</title>
        <authorList>
            <person name="Tancsics A."/>
            <person name="Csepanyi A."/>
        </authorList>
    </citation>
    <scope>NUCLEOTIDE SEQUENCE [LARGE SCALE GENOMIC DNA]</scope>
    <source>
        <strain evidence="2 3">LMG 23578</strain>
    </source>
</reference>
<name>A0ABV3PTH3_9HYPH</name>
<dbReference type="RefSeq" id="WP_367625597.1">
    <property type="nucleotide sequence ID" value="NZ_JBFNQD010000009.1"/>
</dbReference>
<comment type="caution">
    <text evidence="2">The sequence shown here is derived from an EMBL/GenBank/DDBJ whole genome shotgun (WGS) entry which is preliminary data.</text>
</comment>
<proteinExistence type="predicted"/>
<evidence type="ECO:0000313" key="3">
    <source>
        <dbReference type="Proteomes" id="UP001555786"/>
    </source>
</evidence>
<keyword evidence="1" id="KW-0732">Signal</keyword>
<dbReference type="Proteomes" id="UP001555786">
    <property type="component" value="Unassembled WGS sequence"/>
</dbReference>
<protein>
    <submittedName>
        <fullName evidence="2">Uncharacterized protein</fullName>
    </submittedName>
</protein>
<evidence type="ECO:0000256" key="1">
    <source>
        <dbReference type="SAM" id="SignalP"/>
    </source>
</evidence>
<gene>
    <name evidence="2" type="ORF">ABXS05_23805</name>
</gene>
<accession>A0ABV3PTH3</accession>
<feature type="signal peptide" evidence="1">
    <location>
        <begin position="1"/>
        <end position="21"/>
    </location>
</feature>
<organism evidence="2 3">
    <name type="scientific">Labrys neptuniae</name>
    <dbReference type="NCBI Taxonomy" id="376174"/>
    <lineage>
        <taxon>Bacteria</taxon>
        <taxon>Pseudomonadati</taxon>
        <taxon>Pseudomonadota</taxon>
        <taxon>Alphaproteobacteria</taxon>
        <taxon>Hyphomicrobiales</taxon>
        <taxon>Xanthobacteraceae</taxon>
        <taxon>Labrys</taxon>
    </lineage>
</organism>
<sequence>MSRCLRLLFLAFSCVSSPALAAQDKAGMPYPAEAQGVWTRDVESCTSKKDLRGEDPIRIAVEGREWTEEGSIARAGAVTQIAKDPPTWRLQVSEDSEGETFDYTVILVKIGKELATVSHATVDGEKTPLVHTYRKCG</sequence>
<evidence type="ECO:0000313" key="2">
    <source>
        <dbReference type="EMBL" id="MEW9308599.1"/>
    </source>
</evidence>
<keyword evidence="3" id="KW-1185">Reference proteome</keyword>